<sequence length="645" mass="69341">MPHASRDSMVRNSSSPQTTRRTSLSRAARHAATGSSLAGSSTGGPLNPQMVSHLELPSLTNVSAPFVAPLPAPSTLGASAELAGTRPGPTITVTMPGQPSVSVATSAAPPLTSASLSAPSTIGTSATRAMAETMLSDMNARLAAAAARRVPADGPDYTVAVNSLGIARREYRIAPDSVPTSSTTRGMEVRERQRSRNASARSQVAQAEATEAQRHRLMREEIHRAHMQAGAALRYLVEHGLQDQYAAAFAALSGQYQQYYHQWTQMAASTDALATGTSPAGAFPSSEAAGPRTEAMNSTGQSPGGQPSNVTTPPLLDVSSLAQRAGMSIAEQQQQQAFARAQYQANVRAHEQAAHAAAQRQRETRRVEAQHKVYLINCRHCGVMFTNRGMKAVLLLRPNITLYSTDAFPDNTEPHHAPSGLGTGEAGPQRTCDCMTQSLACKGCHQPIGYMIMSPCSRCTSSVSKAQRGSNGHRTVLHCTEITVRERRYVPGEAGVYACPPPVAVIGSRSRRPARDGPLYYADRGFTPIEDDIPMDGDECTDDEEYDSQDEEMIDDASAEAAKAEEALSQARAQADQLVDEFMPRRPQSRYLPQTSLNPSKEATSKPLRRIKRGETLYWNDLAACGECPTPFDSDLALEMWRHGQ</sequence>
<dbReference type="PANTHER" id="PTHR31841">
    <property type="entry name" value="PROTEIN FAM72A-RELATED"/>
    <property type="match status" value="1"/>
</dbReference>
<evidence type="ECO:0000256" key="1">
    <source>
        <dbReference type="ARBA" id="ARBA00006888"/>
    </source>
</evidence>
<name>A0A0P1BDJ6_9BASI</name>
<feature type="compositionally biased region" description="Low complexity" evidence="3">
    <location>
        <begin position="18"/>
        <end position="44"/>
    </location>
</feature>
<protein>
    <submittedName>
        <fullName evidence="4">Uncharacterized protein</fullName>
    </submittedName>
</protein>
<feature type="compositionally biased region" description="Polar residues" evidence="3">
    <location>
        <begin position="591"/>
        <end position="602"/>
    </location>
</feature>
<organism evidence="4 5">
    <name type="scientific">Ceraceosorus bombacis</name>
    <dbReference type="NCBI Taxonomy" id="401625"/>
    <lineage>
        <taxon>Eukaryota</taxon>
        <taxon>Fungi</taxon>
        <taxon>Dikarya</taxon>
        <taxon>Basidiomycota</taxon>
        <taxon>Ustilaginomycotina</taxon>
        <taxon>Exobasidiomycetes</taxon>
        <taxon>Ceraceosorales</taxon>
        <taxon>Ceraceosoraceae</taxon>
        <taxon>Ceraceosorus</taxon>
    </lineage>
</organism>
<dbReference type="GO" id="GO:0005829">
    <property type="term" value="C:cytosol"/>
    <property type="evidence" value="ECO:0007669"/>
    <property type="project" value="TreeGrafter"/>
</dbReference>
<feature type="compositionally biased region" description="Low complexity" evidence="3">
    <location>
        <begin position="196"/>
        <end position="206"/>
    </location>
</feature>
<dbReference type="OrthoDB" id="2526683at2759"/>
<reference evidence="5" key="1">
    <citation type="submission" date="2014-09" db="EMBL/GenBank/DDBJ databases">
        <authorList>
            <person name="Sharma Rahul"/>
            <person name="Thines Marco"/>
        </authorList>
    </citation>
    <scope>NUCLEOTIDE SEQUENCE [LARGE SCALE GENOMIC DNA]</scope>
</reference>
<keyword evidence="2" id="KW-0175">Coiled coil</keyword>
<dbReference type="InterPro" id="IPR026768">
    <property type="entry name" value="YPEH2ZP"/>
</dbReference>
<feature type="coiled-coil region" evidence="2">
    <location>
        <begin position="554"/>
        <end position="581"/>
    </location>
</feature>
<dbReference type="EMBL" id="CCYA01000240">
    <property type="protein sequence ID" value="CEH14184.1"/>
    <property type="molecule type" value="Genomic_DNA"/>
</dbReference>
<feature type="compositionally biased region" description="Polar residues" evidence="3">
    <location>
        <begin position="295"/>
        <end position="310"/>
    </location>
</feature>
<comment type="similarity">
    <text evidence="1">Belongs to the FAM72 family.</text>
</comment>
<keyword evidence="5" id="KW-1185">Reference proteome</keyword>
<evidence type="ECO:0000313" key="4">
    <source>
        <dbReference type="EMBL" id="CEH14184.1"/>
    </source>
</evidence>
<feature type="region of interest" description="Disordered" evidence="3">
    <location>
        <begin position="585"/>
        <end position="607"/>
    </location>
</feature>
<dbReference type="Proteomes" id="UP000054845">
    <property type="component" value="Unassembled WGS sequence"/>
</dbReference>
<dbReference type="STRING" id="401625.A0A0P1BDJ6"/>
<dbReference type="Pfam" id="PF14976">
    <property type="entry name" value="YPEH2ZP"/>
    <property type="match status" value="1"/>
</dbReference>
<proteinExistence type="inferred from homology"/>
<evidence type="ECO:0000256" key="2">
    <source>
        <dbReference type="SAM" id="Coils"/>
    </source>
</evidence>
<dbReference type="PANTHER" id="PTHR31841:SF1">
    <property type="entry name" value="PROTEIN FAM72A-RELATED"/>
    <property type="match status" value="1"/>
</dbReference>
<feature type="region of interest" description="Disordered" evidence="3">
    <location>
        <begin position="1"/>
        <end position="51"/>
    </location>
</feature>
<feature type="region of interest" description="Disordered" evidence="3">
    <location>
        <begin position="276"/>
        <end position="310"/>
    </location>
</feature>
<dbReference type="AlphaFoldDB" id="A0A0P1BDJ6"/>
<evidence type="ECO:0000313" key="5">
    <source>
        <dbReference type="Proteomes" id="UP000054845"/>
    </source>
</evidence>
<feature type="region of interest" description="Disordered" evidence="3">
    <location>
        <begin position="176"/>
        <end position="206"/>
    </location>
</feature>
<evidence type="ECO:0000256" key="3">
    <source>
        <dbReference type="SAM" id="MobiDB-lite"/>
    </source>
</evidence>
<accession>A0A0P1BDJ6</accession>